<keyword evidence="1" id="KW-0238">DNA-binding</keyword>
<dbReference type="GO" id="GO:0005829">
    <property type="term" value="C:cytosol"/>
    <property type="evidence" value="ECO:0007669"/>
    <property type="project" value="TreeGrafter"/>
</dbReference>
<dbReference type="CDD" id="cd13831">
    <property type="entry name" value="HU"/>
    <property type="match status" value="1"/>
</dbReference>
<accession>A0A645CGD7</accession>
<dbReference type="InterPro" id="IPR010992">
    <property type="entry name" value="IHF-like_DNA-bd_dom_sf"/>
</dbReference>
<dbReference type="SMART" id="SM00411">
    <property type="entry name" value="BHL"/>
    <property type="match status" value="1"/>
</dbReference>
<name>A0A645CGD7_9ZZZZ</name>
<dbReference type="GO" id="GO:0030527">
    <property type="term" value="F:structural constituent of chromatin"/>
    <property type="evidence" value="ECO:0007669"/>
    <property type="project" value="InterPro"/>
</dbReference>
<dbReference type="PANTHER" id="PTHR33175:SF2">
    <property type="entry name" value="INTEGRATION HOST FACTOR SUBUNIT ALPHA"/>
    <property type="match status" value="1"/>
</dbReference>
<sequence length="89" mass="9751">MNKKELVTAVAEKCSVTTEIASSCVNSVFATIEDSLNSSEKVTIFGFGTFETKHRAARRARNIKTGEVIDVPEKDIVSFKPSKSIKTVK</sequence>
<proteinExistence type="predicted"/>
<evidence type="ECO:0000313" key="1">
    <source>
        <dbReference type="EMBL" id="MPM75971.1"/>
    </source>
</evidence>
<reference evidence="1" key="1">
    <citation type="submission" date="2019-08" db="EMBL/GenBank/DDBJ databases">
        <authorList>
            <person name="Kucharzyk K."/>
            <person name="Murdoch R.W."/>
            <person name="Higgins S."/>
            <person name="Loffler F."/>
        </authorList>
    </citation>
    <scope>NUCLEOTIDE SEQUENCE</scope>
</reference>
<dbReference type="EMBL" id="VSSQ01026986">
    <property type="protein sequence ID" value="MPM75971.1"/>
    <property type="molecule type" value="Genomic_DNA"/>
</dbReference>
<dbReference type="Gene3D" id="4.10.520.10">
    <property type="entry name" value="IHF-like DNA-binding proteins"/>
    <property type="match status" value="1"/>
</dbReference>
<dbReference type="PRINTS" id="PR01727">
    <property type="entry name" value="DNABINDINGHU"/>
</dbReference>
<dbReference type="Pfam" id="PF00216">
    <property type="entry name" value="Bac_DNA_binding"/>
    <property type="match status" value="1"/>
</dbReference>
<protein>
    <submittedName>
        <fullName evidence="1">DNA-binding protein HU</fullName>
    </submittedName>
</protein>
<comment type="caution">
    <text evidence="1">The sequence shown here is derived from an EMBL/GenBank/DDBJ whole genome shotgun (WGS) entry which is preliminary data.</text>
</comment>
<dbReference type="AlphaFoldDB" id="A0A645CGD7"/>
<dbReference type="SUPFAM" id="SSF47729">
    <property type="entry name" value="IHF-like DNA-binding proteins"/>
    <property type="match status" value="1"/>
</dbReference>
<organism evidence="1">
    <name type="scientific">bioreactor metagenome</name>
    <dbReference type="NCBI Taxonomy" id="1076179"/>
    <lineage>
        <taxon>unclassified sequences</taxon>
        <taxon>metagenomes</taxon>
        <taxon>ecological metagenomes</taxon>
    </lineage>
</organism>
<dbReference type="PANTHER" id="PTHR33175">
    <property type="entry name" value="DNA-BINDING PROTEIN HU"/>
    <property type="match status" value="1"/>
</dbReference>
<gene>
    <name evidence="1" type="primary">hup_24</name>
    <name evidence="1" type="ORF">SDC9_122966</name>
</gene>
<dbReference type="GO" id="GO:0003677">
    <property type="term" value="F:DNA binding"/>
    <property type="evidence" value="ECO:0007669"/>
    <property type="project" value="UniProtKB-KW"/>
</dbReference>
<dbReference type="InterPro" id="IPR000119">
    <property type="entry name" value="Hist_DNA-bd"/>
</dbReference>